<feature type="compositionally biased region" description="Basic residues" evidence="1">
    <location>
        <begin position="64"/>
        <end position="73"/>
    </location>
</feature>
<accession>Q2W909</accession>
<protein>
    <submittedName>
        <fullName evidence="2">Uncharacterized protein</fullName>
    </submittedName>
</protein>
<dbReference type="AlphaFoldDB" id="Q2W909"/>
<organism evidence="2 3">
    <name type="scientific">Paramagnetospirillum magneticum (strain ATCC 700264 / AMB-1)</name>
    <name type="common">Magnetospirillum magneticum</name>
    <dbReference type="NCBI Taxonomy" id="342108"/>
    <lineage>
        <taxon>Bacteria</taxon>
        <taxon>Pseudomonadati</taxon>
        <taxon>Pseudomonadota</taxon>
        <taxon>Alphaproteobacteria</taxon>
        <taxon>Rhodospirillales</taxon>
        <taxon>Magnetospirillaceae</taxon>
        <taxon>Paramagnetospirillum</taxon>
    </lineage>
</organism>
<sequence length="302" mass="32302">MGSWGSTAMEAPGWTKRSPESGRISPARTLSSVDLPEPLRPTRQVLSPLATQVVTPSKSGVPPKVRRTSRSARRGGGAMPDGYTHGARLSNRVHADFAPPTGLRPGRPRVVIALADQGADQFGVVDQKIVHQLEIGAEKGRKTLEPAGNLPGQDGLRLLDQASVAAAMLVHMGAEAVPRQLAQQLLLIEAMGDQQAEKITAQRQNILDADGSFRLCFDLCGELEKALVFAVYSFVTQGEMLGPDQCAHGTPPRWSTLSPGWGLLMVNSTMPPRPKSAHALNHSVTISFVRVVFAGDPMRAMG</sequence>
<gene>
    <name evidence="2" type="ordered locus">amb0862</name>
</gene>
<name>Q2W909_PARM1</name>
<keyword evidence="3" id="KW-1185">Reference proteome</keyword>
<dbReference type="EMBL" id="AP007255">
    <property type="protein sequence ID" value="BAE49666.1"/>
    <property type="molecule type" value="Genomic_DNA"/>
</dbReference>
<proteinExistence type="predicted"/>
<dbReference type="HOGENOM" id="CLU_920714_0_0_5"/>
<dbReference type="STRING" id="342108.amb0862"/>
<feature type="compositionally biased region" description="Polar residues" evidence="1">
    <location>
        <begin position="49"/>
        <end position="58"/>
    </location>
</feature>
<evidence type="ECO:0000313" key="2">
    <source>
        <dbReference type="EMBL" id="BAE49666.1"/>
    </source>
</evidence>
<evidence type="ECO:0000256" key="1">
    <source>
        <dbReference type="SAM" id="MobiDB-lite"/>
    </source>
</evidence>
<feature type="region of interest" description="Disordered" evidence="1">
    <location>
        <begin position="1"/>
        <end position="84"/>
    </location>
</feature>
<evidence type="ECO:0000313" key="3">
    <source>
        <dbReference type="Proteomes" id="UP000007058"/>
    </source>
</evidence>
<reference evidence="2 3" key="1">
    <citation type="journal article" date="2005" name="DNA Res.">
        <title>Complete genome sequence of the facultative anaerobic magnetotactic bacterium Magnetospirillum sp. strain AMB-1.</title>
        <authorList>
            <person name="Matsunaga T."/>
            <person name="Okamura Y."/>
            <person name="Fukuda Y."/>
            <person name="Wahyudi A.T."/>
            <person name="Murase Y."/>
            <person name="Takeyama H."/>
        </authorList>
    </citation>
    <scope>NUCLEOTIDE SEQUENCE [LARGE SCALE GENOMIC DNA]</scope>
    <source>
        <strain evidence="3">ATCC 700264 / AMB-1</strain>
    </source>
</reference>
<dbReference type="Proteomes" id="UP000007058">
    <property type="component" value="Chromosome"/>
</dbReference>
<dbReference type="KEGG" id="mag:amb0862"/>